<dbReference type="PANTHER" id="PTHR34858">
    <property type="entry name" value="CYSO-CYSTEINE PEPTIDASE"/>
    <property type="match status" value="1"/>
</dbReference>
<dbReference type="Gene3D" id="3.40.140.10">
    <property type="entry name" value="Cytidine Deaminase, domain 2"/>
    <property type="match status" value="1"/>
</dbReference>
<evidence type="ECO:0000256" key="7">
    <source>
        <dbReference type="ARBA" id="ARBA00023049"/>
    </source>
</evidence>
<evidence type="ECO:0000256" key="2">
    <source>
        <dbReference type="ARBA" id="ARBA00022670"/>
    </source>
</evidence>
<keyword evidence="3" id="KW-0479">Metal-binding</keyword>
<dbReference type="SUPFAM" id="SSF102712">
    <property type="entry name" value="JAB1/MPN domain"/>
    <property type="match status" value="1"/>
</dbReference>
<dbReference type="InterPro" id="IPR000064">
    <property type="entry name" value="NLP_P60_dom"/>
</dbReference>
<dbReference type="SMART" id="SM00232">
    <property type="entry name" value="JAB_MPN"/>
    <property type="match status" value="1"/>
</dbReference>
<gene>
    <name evidence="9" type="ORF">AWB80_02893</name>
</gene>
<dbReference type="SUPFAM" id="SSF54001">
    <property type="entry name" value="Cysteine proteinases"/>
    <property type="match status" value="1"/>
</dbReference>
<evidence type="ECO:0000259" key="8">
    <source>
        <dbReference type="SMART" id="SM00232"/>
    </source>
</evidence>
<comment type="caution">
    <text evidence="9">The sequence shown here is derived from an EMBL/GenBank/DDBJ whole genome shotgun (WGS) entry which is preliminary data.</text>
</comment>
<dbReference type="STRING" id="1777141.AWB80_02893"/>
<feature type="domain" description="JAB1/MPN/MOV34 metalloenzyme" evidence="8">
    <location>
        <begin position="5"/>
        <end position="130"/>
    </location>
</feature>
<dbReference type="GO" id="GO:0006508">
    <property type="term" value="P:proteolysis"/>
    <property type="evidence" value="ECO:0007669"/>
    <property type="project" value="UniProtKB-KW"/>
</dbReference>
<keyword evidence="4" id="KW-0378">Hydrolase</keyword>
<comment type="similarity">
    <text evidence="1">Belongs to the peptidase C40 family.</text>
</comment>
<protein>
    <submittedName>
        <fullName evidence="9">NLP/P60 protein</fullName>
    </submittedName>
</protein>
<keyword evidence="10" id="KW-1185">Reference proteome</keyword>
<dbReference type="PANTHER" id="PTHR34858:SF1">
    <property type="entry name" value="CYSO-CYSTEINE PEPTIDASE"/>
    <property type="match status" value="1"/>
</dbReference>
<dbReference type="EMBL" id="FCOE02000008">
    <property type="protein sequence ID" value="SAK63635.1"/>
    <property type="molecule type" value="Genomic_DNA"/>
</dbReference>
<reference evidence="9" key="1">
    <citation type="submission" date="2016-01" db="EMBL/GenBank/DDBJ databases">
        <authorList>
            <person name="Peeters C."/>
        </authorList>
    </citation>
    <scope>NUCLEOTIDE SEQUENCE [LARGE SCALE GENOMIC DNA]</scope>
    <source>
        <strain evidence="9">LMG 29323</strain>
    </source>
</reference>
<dbReference type="InterPro" id="IPR051929">
    <property type="entry name" value="VirAsm_ModProt"/>
</dbReference>
<keyword evidence="5" id="KW-0788">Thiol protease</keyword>
<dbReference type="CDD" id="cd08073">
    <property type="entry name" value="MPN_NLPC_P60"/>
    <property type="match status" value="1"/>
</dbReference>
<organism evidence="9 10">
    <name type="scientific">Caballeronia pedi</name>
    <dbReference type="NCBI Taxonomy" id="1777141"/>
    <lineage>
        <taxon>Bacteria</taxon>
        <taxon>Pseudomonadati</taxon>
        <taxon>Pseudomonadota</taxon>
        <taxon>Betaproteobacteria</taxon>
        <taxon>Burkholderiales</taxon>
        <taxon>Burkholderiaceae</taxon>
        <taxon>Caballeronia</taxon>
    </lineage>
</organism>
<keyword evidence="7" id="KW-0482">Metalloprotease</keyword>
<sequence length="262" mass="29786">MTMKDETLAAVVPMVIIHAQAEEPRECCGVVVRRDASLVYVACRNVATEHEHFVIDGNDYARAEDTGLVMAIAHSHPYQSPEPSLADRTGIERTGLPWLIVNVPTGHYTITRPSGFNAPLVGRPFVHGVHDCYSIVRDYYAEQGVMLNDYPRAFGWWEQRGGPDLYRQNFAKEGFHIVLAHSPQTLDDYNRIKRNDLLLMNIRAAHDNHMAVYLGGGVMLHHLIGQASKREAYQEFYQRRTTAVLRHERFMTPDELKDEPSC</sequence>
<proteinExistence type="inferred from homology"/>
<keyword evidence="6" id="KW-0862">Zinc</keyword>
<evidence type="ECO:0000256" key="1">
    <source>
        <dbReference type="ARBA" id="ARBA00007074"/>
    </source>
</evidence>
<dbReference type="GO" id="GO:0008235">
    <property type="term" value="F:metalloexopeptidase activity"/>
    <property type="evidence" value="ECO:0007669"/>
    <property type="project" value="TreeGrafter"/>
</dbReference>
<evidence type="ECO:0000256" key="6">
    <source>
        <dbReference type="ARBA" id="ARBA00022833"/>
    </source>
</evidence>
<dbReference type="Pfam" id="PF14464">
    <property type="entry name" value="Prok-JAB"/>
    <property type="match status" value="1"/>
</dbReference>
<evidence type="ECO:0000256" key="5">
    <source>
        <dbReference type="ARBA" id="ARBA00022807"/>
    </source>
</evidence>
<keyword evidence="2" id="KW-0645">Protease</keyword>
<evidence type="ECO:0000313" key="9">
    <source>
        <dbReference type="EMBL" id="SAK63635.1"/>
    </source>
</evidence>
<evidence type="ECO:0000256" key="3">
    <source>
        <dbReference type="ARBA" id="ARBA00022723"/>
    </source>
</evidence>
<dbReference type="Gene3D" id="3.90.1720.10">
    <property type="entry name" value="endopeptidase domain like (from Nostoc punctiforme)"/>
    <property type="match status" value="1"/>
</dbReference>
<dbReference type="GO" id="GO:0008234">
    <property type="term" value="F:cysteine-type peptidase activity"/>
    <property type="evidence" value="ECO:0007669"/>
    <property type="project" value="UniProtKB-KW"/>
</dbReference>
<dbReference type="AlphaFoldDB" id="A0A158B0P8"/>
<evidence type="ECO:0000313" key="10">
    <source>
        <dbReference type="Proteomes" id="UP000054911"/>
    </source>
</evidence>
<dbReference type="Proteomes" id="UP000054911">
    <property type="component" value="Unassembled WGS sequence"/>
</dbReference>
<dbReference type="GO" id="GO:0008270">
    <property type="term" value="F:zinc ion binding"/>
    <property type="evidence" value="ECO:0007669"/>
    <property type="project" value="TreeGrafter"/>
</dbReference>
<dbReference type="InterPro" id="IPR028090">
    <property type="entry name" value="JAB_dom_prok"/>
</dbReference>
<name>A0A158B0P8_9BURK</name>
<dbReference type="Pfam" id="PF00877">
    <property type="entry name" value="NLPC_P60"/>
    <property type="match status" value="1"/>
</dbReference>
<dbReference type="InterPro" id="IPR038765">
    <property type="entry name" value="Papain-like_cys_pep_sf"/>
</dbReference>
<dbReference type="InterPro" id="IPR000555">
    <property type="entry name" value="JAMM/MPN+_dom"/>
</dbReference>
<evidence type="ECO:0000256" key="4">
    <source>
        <dbReference type="ARBA" id="ARBA00022801"/>
    </source>
</evidence>
<accession>A0A158B0P8</accession>